<evidence type="ECO:0000313" key="3">
    <source>
        <dbReference type="EMBL" id="OLQ15140.1"/>
    </source>
</evidence>
<name>A0A1Q9F641_SYMMI</name>
<evidence type="ECO:0000313" key="4">
    <source>
        <dbReference type="Proteomes" id="UP000186817"/>
    </source>
</evidence>
<evidence type="ECO:0000256" key="2">
    <source>
        <dbReference type="SAM" id="MobiDB-lite"/>
    </source>
</evidence>
<proteinExistence type="inferred from homology"/>
<dbReference type="InterPro" id="IPR051209">
    <property type="entry name" value="FAD-bind_Monooxygenase_sf"/>
</dbReference>
<dbReference type="PANTHER" id="PTHR42877:SF4">
    <property type="entry name" value="FAD_NAD(P)-BINDING DOMAIN-CONTAINING PROTEIN-RELATED"/>
    <property type="match status" value="1"/>
</dbReference>
<dbReference type="Proteomes" id="UP000186817">
    <property type="component" value="Unassembled WGS sequence"/>
</dbReference>
<dbReference type="Gene3D" id="3.50.50.60">
    <property type="entry name" value="FAD/NAD(P)-binding domain"/>
    <property type="match status" value="2"/>
</dbReference>
<dbReference type="OMA" id="RRKNIAC"/>
<dbReference type="EMBL" id="LSRX01000007">
    <property type="protein sequence ID" value="OLQ15140.1"/>
    <property type="molecule type" value="Genomic_DNA"/>
</dbReference>
<comment type="similarity">
    <text evidence="1">Belongs to the FAD-binding monooxygenase family.</text>
</comment>
<accession>A0A1Q9F641</accession>
<protein>
    <submittedName>
        <fullName evidence="3">Uncharacterized protein</fullName>
    </submittedName>
</protein>
<dbReference type="InterPro" id="IPR036188">
    <property type="entry name" value="FAD/NAD-bd_sf"/>
</dbReference>
<dbReference type="SUPFAM" id="SSF51905">
    <property type="entry name" value="FAD/NAD(P)-binding domain"/>
    <property type="match status" value="1"/>
</dbReference>
<reference evidence="3 4" key="1">
    <citation type="submission" date="2016-02" db="EMBL/GenBank/DDBJ databases">
        <title>Genome analysis of coral dinoflagellate symbionts highlights evolutionary adaptations to a symbiotic lifestyle.</title>
        <authorList>
            <person name="Aranda M."/>
            <person name="Li Y."/>
            <person name="Liew Y.J."/>
            <person name="Baumgarten S."/>
            <person name="Simakov O."/>
            <person name="Wilson M."/>
            <person name="Piel J."/>
            <person name="Ashoor H."/>
            <person name="Bougouffa S."/>
            <person name="Bajic V.B."/>
            <person name="Ryu T."/>
            <person name="Ravasi T."/>
            <person name="Bayer T."/>
            <person name="Micklem G."/>
            <person name="Kim H."/>
            <person name="Bhak J."/>
            <person name="Lajeunesse T.C."/>
            <person name="Voolstra C.R."/>
        </authorList>
    </citation>
    <scope>NUCLEOTIDE SEQUENCE [LARGE SCALE GENOMIC DNA]</scope>
    <source>
        <strain evidence="3 4">CCMP2467</strain>
    </source>
</reference>
<feature type="region of interest" description="Disordered" evidence="2">
    <location>
        <begin position="1"/>
        <end position="33"/>
    </location>
</feature>
<organism evidence="3 4">
    <name type="scientific">Symbiodinium microadriaticum</name>
    <name type="common">Dinoflagellate</name>
    <name type="synonym">Zooxanthella microadriatica</name>
    <dbReference type="NCBI Taxonomy" id="2951"/>
    <lineage>
        <taxon>Eukaryota</taxon>
        <taxon>Sar</taxon>
        <taxon>Alveolata</taxon>
        <taxon>Dinophyceae</taxon>
        <taxon>Suessiales</taxon>
        <taxon>Symbiodiniaceae</taxon>
        <taxon>Symbiodinium</taxon>
    </lineage>
</organism>
<dbReference type="PANTHER" id="PTHR42877">
    <property type="entry name" value="L-ORNITHINE N(5)-MONOOXYGENASE-RELATED"/>
    <property type="match status" value="1"/>
</dbReference>
<comment type="caution">
    <text evidence="3">The sequence shown here is derived from an EMBL/GenBank/DDBJ whole genome shotgun (WGS) entry which is preliminary data.</text>
</comment>
<gene>
    <name evidence="3" type="ORF">AK812_SmicGene706</name>
</gene>
<dbReference type="OrthoDB" id="66881at2759"/>
<keyword evidence="4" id="KW-1185">Reference proteome</keyword>
<dbReference type="AlphaFoldDB" id="A0A1Q9F641"/>
<evidence type="ECO:0000256" key="1">
    <source>
        <dbReference type="ARBA" id="ARBA00010139"/>
    </source>
</evidence>
<sequence length="711" mass="80668">MSKSIEEFIDSPHHDPATATLDQKKSGSKKLSDCADTCPGVRDKAVSKGRPVCFAAAMPARPPISMGMYDPDNHRDASKLSIVKKESKAEEEMSKTMREIELKIHSTGEAYRMPAMVCTTVWDIKLMLSERLGMDPGQMTFVTKQGPFWRENKDPEEIARKVLVKGIRSFERERPKHEHPFVVIGAGHIGLRQAMVFLKYGESNFVIFDRKPKVGGMAWWDQANATSKLQTELGVYHLGFDETLPCPENDYPWPSRDELLAMFQKGAEEYGILPYCRLGTEVQDVKAEGQKLDTKYEVTIQKLDSEGKAEKLAAEGVLMYPGNLSLPRREEYRGEDEFGGTIAYGMFDEFGYKEATGKDIAIVGHGAFAVENVRSCCEFSCKKIYLVCRRKNIACPRYVSWLANQSQSALSASLFLHAMKPMYDLMGWDVWSYYAVQGNANRSNCYIQQKARFGIGDVYFCALSWGKLEVIEDPMGIKRLSHHALHCGSGRKIDVQCILKLLGFVGDPSNDRVMKIKEMVGFWVNEDPRRYLVAEPVSVMATNFGGTSFSPGAISWAEMGMHFMHFPKDFTDKVLPTGMLPRHKADETDEGTYRPAYVVDARHGTQTGVFVGSIIPFLMERGAIHSQIKVERMWTLHPVDKFIQYCKEDWDHYCEKFSFEGLTGPRFPYTPEQAHKYLDMYREENRVAAKEQAPFYEEFVDGQLRKAQSAR</sequence>